<dbReference type="Pfam" id="PF07690">
    <property type="entry name" value="MFS_1"/>
    <property type="match status" value="2"/>
</dbReference>
<feature type="transmembrane region" description="Helical" evidence="1">
    <location>
        <begin position="146"/>
        <end position="166"/>
    </location>
</feature>
<feature type="transmembrane region" description="Helical" evidence="1">
    <location>
        <begin position="80"/>
        <end position="98"/>
    </location>
</feature>
<reference evidence="2" key="1">
    <citation type="submission" date="2024-07" db="EMBL/GenBank/DDBJ databases">
        <authorList>
            <person name="Yu S.T."/>
        </authorList>
    </citation>
    <scope>NUCLEOTIDE SEQUENCE</scope>
    <source>
        <strain evidence="2">R11</strain>
    </source>
</reference>
<dbReference type="AlphaFoldDB" id="A0AB39N192"/>
<sequence>MKTGNQLRVLAAVRWVHLPFLLAFVGRLPLYMTSVALVLWTDAAGRSAVLGGFYVAMLNFGVAAAAPWLGHLADRRSRPFALRLTGIVHLLALGALSLQSPSFVPLNAVLCLLAGLSTPPIGSVLRSMVTDRAQDDERDAIFTAEAMAGSLFAILGPLALSGFLLFGGAQTALTAGAVLLGGSAVGLSFLPIMRTVPRAPESGESNERGSHGALAPLRQRGFRALTIRMVIEAIAGGVEQVAVPAFAVSIGSAALTGPLWAISGGIGLAAGAAYAVRTWRMPKETLYCIGVTGLAVSYLVPAFAYSFTTMVLALSAGAILVVPVIATEYDLVARTVPETQRNSGFAIMTSAAICGTAIGAQTGGFVIVHSDYRGAFVFAAVLAGLAALMSWRSRKLWAKPLTPAVAPALPAALEGSGR</sequence>
<feature type="transmembrane region" description="Helical" evidence="1">
    <location>
        <begin position="172"/>
        <end position="192"/>
    </location>
</feature>
<dbReference type="GO" id="GO:0022857">
    <property type="term" value="F:transmembrane transporter activity"/>
    <property type="evidence" value="ECO:0007669"/>
    <property type="project" value="InterPro"/>
</dbReference>
<dbReference type="Gene3D" id="1.20.1250.20">
    <property type="entry name" value="MFS general substrate transporter like domains"/>
    <property type="match status" value="1"/>
</dbReference>
<protein>
    <submittedName>
        <fullName evidence="2">MFS transporter</fullName>
    </submittedName>
</protein>
<feature type="transmembrane region" description="Helical" evidence="1">
    <location>
        <begin position="311"/>
        <end position="332"/>
    </location>
</feature>
<organism evidence="2">
    <name type="scientific">Streptomyces sp. R11</name>
    <dbReference type="NCBI Taxonomy" id="3238625"/>
    <lineage>
        <taxon>Bacteria</taxon>
        <taxon>Bacillati</taxon>
        <taxon>Actinomycetota</taxon>
        <taxon>Actinomycetes</taxon>
        <taxon>Kitasatosporales</taxon>
        <taxon>Streptomycetaceae</taxon>
        <taxon>Streptomyces</taxon>
    </lineage>
</organism>
<dbReference type="PANTHER" id="PTHR23542">
    <property type="match status" value="1"/>
</dbReference>
<dbReference type="EMBL" id="CP163432">
    <property type="protein sequence ID" value="XDQ11615.1"/>
    <property type="molecule type" value="Genomic_DNA"/>
</dbReference>
<dbReference type="InterPro" id="IPR036259">
    <property type="entry name" value="MFS_trans_sf"/>
</dbReference>
<dbReference type="SUPFAM" id="SSF103473">
    <property type="entry name" value="MFS general substrate transporter"/>
    <property type="match status" value="1"/>
</dbReference>
<feature type="transmembrane region" description="Helical" evidence="1">
    <location>
        <begin position="229"/>
        <end position="251"/>
    </location>
</feature>
<feature type="transmembrane region" description="Helical" evidence="1">
    <location>
        <begin position="20"/>
        <end position="41"/>
    </location>
</feature>
<dbReference type="PANTHER" id="PTHR23542:SF1">
    <property type="entry name" value="MAJOR FACILITATOR SUPERFAMILY (MFS) PROFILE DOMAIN-CONTAINING PROTEIN"/>
    <property type="match status" value="1"/>
</dbReference>
<evidence type="ECO:0000256" key="1">
    <source>
        <dbReference type="SAM" id="Phobius"/>
    </source>
</evidence>
<feature type="transmembrane region" description="Helical" evidence="1">
    <location>
        <begin position="344"/>
        <end position="368"/>
    </location>
</feature>
<keyword evidence="1" id="KW-0472">Membrane</keyword>
<feature type="transmembrane region" description="Helical" evidence="1">
    <location>
        <begin position="285"/>
        <end position="305"/>
    </location>
</feature>
<keyword evidence="1" id="KW-0812">Transmembrane</keyword>
<feature type="transmembrane region" description="Helical" evidence="1">
    <location>
        <begin position="257"/>
        <end position="276"/>
    </location>
</feature>
<accession>A0AB39N192</accession>
<dbReference type="RefSeq" id="WP_369271846.1">
    <property type="nucleotide sequence ID" value="NZ_CP163432.1"/>
</dbReference>
<gene>
    <name evidence="2" type="ORF">AB5J55_19050</name>
</gene>
<feature type="transmembrane region" description="Helical" evidence="1">
    <location>
        <begin position="374"/>
        <end position="391"/>
    </location>
</feature>
<name>A0AB39N192_9ACTN</name>
<keyword evidence="1" id="KW-1133">Transmembrane helix</keyword>
<dbReference type="InterPro" id="IPR011701">
    <property type="entry name" value="MFS"/>
</dbReference>
<feature type="transmembrane region" description="Helical" evidence="1">
    <location>
        <begin position="104"/>
        <end position="125"/>
    </location>
</feature>
<evidence type="ECO:0000313" key="2">
    <source>
        <dbReference type="EMBL" id="XDQ11615.1"/>
    </source>
</evidence>
<proteinExistence type="predicted"/>
<feature type="transmembrane region" description="Helical" evidence="1">
    <location>
        <begin position="47"/>
        <end position="68"/>
    </location>
</feature>